<evidence type="ECO:0000313" key="3">
    <source>
        <dbReference type="Proteomes" id="UP001059475"/>
    </source>
</evidence>
<dbReference type="SUPFAM" id="SSF55874">
    <property type="entry name" value="ATPase domain of HSP90 chaperone/DNA topoisomerase II/histidine kinase"/>
    <property type="match status" value="1"/>
</dbReference>
<keyword evidence="2" id="KW-0067">ATP-binding</keyword>
<protein>
    <submittedName>
        <fullName evidence="2">ATP-binding protein</fullName>
    </submittedName>
</protein>
<dbReference type="GO" id="GO:0005524">
    <property type="term" value="F:ATP binding"/>
    <property type="evidence" value="ECO:0007669"/>
    <property type="project" value="UniProtKB-KW"/>
</dbReference>
<dbReference type="InterPro" id="IPR003594">
    <property type="entry name" value="HATPase_dom"/>
</dbReference>
<dbReference type="Pfam" id="PF02518">
    <property type="entry name" value="HATPase_c"/>
    <property type="match status" value="1"/>
</dbReference>
<dbReference type="Gene3D" id="3.30.565.10">
    <property type="entry name" value="Histidine kinase-like ATPase, C-terminal domain"/>
    <property type="match status" value="1"/>
</dbReference>
<keyword evidence="3" id="KW-1185">Reference proteome</keyword>
<organism evidence="2 3">
    <name type="scientific">Bartonella harrusi</name>
    <dbReference type="NCBI Taxonomy" id="2961895"/>
    <lineage>
        <taxon>Bacteria</taxon>
        <taxon>Pseudomonadati</taxon>
        <taxon>Pseudomonadota</taxon>
        <taxon>Alphaproteobacteria</taxon>
        <taxon>Hyphomicrobiales</taxon>
        <taxon>Bartonellaceae</taxon>
        <taxon>Bartonella</taxon>
    </lineage>
</organism>
<gene>
    <name evidence="2" type="ORF">NMK50_02315</name>
</gene>
<feature type="domain" description="Histidine kinase/HSP90-like ATPase" evidence="1">
    <location>
        <begin position="37"/>
        <end position="111"/>
    </location>
</feature>
<dbReference type="RefSeq" id="WP_254770722.1">
    <property type="nucleotide sequence ID" value="NZ_CP101114.1"/>
</dbReference>
<dbReference type="InterPro" id="IPR036890">
    <property type="entry name" value="HATPase_C_sf"/>
</dbReference>
<evidence type="ECO:0000259" key="1">
    <source>
        <dbReference type="Pfam" id="PF02518"/>
    </source>
</evidence>
<proteinExistence type="predicted"/>
<sequence length="124" mass="14017">MIKKQENNKGEHFSMRENLIGRVCRFPKPSTEVEALQPVFEAVSNAIHAHEDSMREDSRSAGSIDITIKDINNNESFQIIIKDNGVGLDDEHFKAFRTVDTNFKLKKGGKGGGRLLWLDAFKKI</sequence>
<dbReference type="Proteomes" id="UP001059475">
    <property type="component" value="Chromosome"/>
</dbReference>
<accession>A0ABY5EUC3</accession>
<keyword evidence="2" id="KW-0547">Nucleotide-binding</keyword>
<evidence type="ECO:0000313" key="2">
    <source>
        <dbReference type="EMBL" id="UTO28857.1"/>
    </source>
</evidence>
<name>A0ABY5EUC3_9HYPH</name>
<dbReference type="EMBL" id="CP101114">
    <property type="protein sequence ID" value="UTO28857.1"/>
    <property type="molecule type" value="Genomic_DNA"/>
</dbReference>
<reference evidence="2" key="1">
    <citation type="submission" date="2022-07" db="EMBL/GenBank/DDBJ databases">
        <title>First report of Bartonella spp. in marsupials in Brazil, with a description of Bartonella harrusi sp. nov. and new proposal for taxonomic reclassification of species of the genus Bartonella.</title>
        <authorList>
            <person name="Amaral R.B."/>
        </authorList>
    </citation>
    <scope>NUCLEOTIDE SEQUENCE</scope>
    <source>
        <strain evidence="2">117A</strain>
    </source>
</reference>